<keyword evidence="3" id="KW-1185">Reference proteome</keyword>
<evidence type="ECO:0000313" key="3">
    <source>
        <dbReference type="Proteomes" id="UP000886523"/>
    </source>
</evidence>
<feature type="region of interest" description="Disordered" evidence="1">
    <location>
        <begin position="1"/>
        <end position="21"/>
    </location>
</feature>
<feature type="compositionally biased region" description="Polar residues" evidence="1">
    <location>
        <begin position="1"/>
        <end position="14"/>
    </location>
</feature>
<reference evidence="2" key="1">
    <citation type="journal article" date="2020" name="Nat. Commun.">
        <title>Large-scale genome sequencing of mycorrhizal fungi provides insights into the early evolution of symbiotic traits.</title>
        <authorList>
            <person name="Miyauchi S."/>
            <person name="Kiss E."/>
            <person name="Kuo A."/>
            <person name="Drula E."/>
            <person name="Kohler A."/>
            <person name="Sanchez-Garcia M."/>
            <person name="Morin E."/>
            <person name="Andreopoulos B."/>
            <person name="Barry K.W."/>
            <person name="Bonito G."/>
            <person name="Buee M."/>
            <person name="Carver A."/>
            <person name="Chen C."/>
            <person name="Cichocki N."/>
            <person name="Clum A."/>
            <person name="Culley D."/>
            <person name="Crous P.W."/>
            <person name="Fauchery L."/>
            <person name="Girlanda M."/>
            <person name="Hayes R.D."/>
            <person name="Keri Z."/>
            <person name="LaButti K."/>
            <person name="Lipzen A."/>
            <person name="Lombard V."/>
            <person name="Magnuson J."/>
            <person name="Maillard F."/>
            <person name="Murat C."/>
            <person name="Nolan M."/>
            <person name="Ohm R.A."/>
            <person name="Pangilinan J."/>
            <person name="Pereira M.F."/>
            <person name="Perotto S."/>
            <person name="Peter M."/>
            <person name="Pfister S."/>
            <person name="Riley R."/>
            <person name="Sitrit Y."/>
            <person name="Stielow J.B."/>
            <person name="Szollosi G."/>
            <person name="Zifcakova L."/>
            <person name="Stursova M."/>
            <person name="Spatafora J.W."/>
            <person name="Tedersoo L."/>
            <person name="Vaario L.M."/>
            <person name="Yamada A."/>
            <person name="Yan M."/>
            <person name="Wang P."/>
            <person name="Xu J."/>
            <person name="Bruns T."/>
            <person name="Baldrian P."/>
            <person name="Vilgalys R."/>
            <person name="Dunand C."/>
            <person name="Henrissat B."/>
            <person name="Grigoriev I.V."/>
            <person name="Hibbett D."/>
            <person name="Nagy L.G."/>
            <person name="Martin F.M."/>
        </authorList>
    </citation>
    <scope>NUCLEOTIDE SEQUENCE</scope>
    <source>
        <strain evidence="2">UP504</strain>
    </source>
</reference>
<organism evidence="2 3">
    <name type="scientific">Hydnum rufescens UP504</name>
    <dbReference type="NCBI Taxonomy" id="1448309"/>
    <lineage>
        <taxon>Eukaryota</taxon>
        <taxon>Fungi</taxon>
        <taxon>Dikarya</taxon>
        <taxon>Basidiomycota</taxon>
        <taxon>Agaricomycotina</taxon>
        <taxon>Agaricomycetes</taxon>
        <taxon>Cantharellales</taxon>
        <taxon>Hydnaceae</taxon>
        <taxon>Hydnum</taxon>
    </lineage>
</organism>
<dbReference type="AlphaFoldDB" id="A0A9P6AV82"/>
<sequence>MRKSSGQIHKNPQSRPELIPGLLPVSDCWQRDNRGADWTRTGGFLLHPF</sequence>
<gene>
    <name evidence="2" type="ORF">BS47DRAFT_1345340</name>
</gene>
<dbReference type="EMBL" id="MU128985">
    <property type="protein sequence ID" value="KAF9512562.1"/>
    <property type="molecule type" value="Genomic_DNA"/>
</dbReference>
<name>A0A9P6AV82_9AGAM</name>
<comment type="caution">
    <text evidence="2">The sequence shown here is derived from an EMBL/GenBank/DDBJ whole genome shotgun (WGS) entry which is preliminary data.</text>
</comment>
<accession>A0A9P6AV82</accession>
<proteinExistence type="predicted"/>
<evidence type="ECO:0000313" key="2">
    <source>
        <dbReference type="EMBL" id="KAF9512562.1"/>
    </source>
</evidence>
<protein>
    <submittedName>
        <fullName evidence="2">Uncharacterized protein</fullName>
    </submittedName>
</protein>
<evidence type="ECO:0000256" key="1">
    <source>
        <dbReference type="SAM" id="MobiDB-lite"/>
    </source>
</evidence>
<dbReference type="Proteomes" id="UP000886523">
    <property type="component" value="Unassembled WGS sequence"/>
</dbReference>